<evidence type="ECO:0000256" key="12">
    <source>
        <dbReference type="ARBA" id="ARBA00023136"/>
    </source>
</evidence>
<dbReference type="PRINTS" id="PR00463">
    <property type="entry name" value="EP450I"/>
</dbReference>
<keyword evidence="16" id="KW-1185">Reference proteome</keyword>
<comment type="pathway">
    <text evidence="3">Secondary metabolite biosynthesis.</text>
</comment>
<comment type="cofactor">
    <cofactor evidence="1 13">
        <name>heme</name>
        <dbReference type="ChEBI" id="CHEBI:30413"/>
    </cofactor>
</comment>
<keyword evidence="12" id="KW-0472">Membrane</keyword>
<proteinExistence type="inferred from homology"/>
<evidence type="ECO:0000256" key="9">
    <source>
        <dbReference type="ARBA" id="ARBA00023002"/>
    </source>
</evidence>
<evidence type="ECO:0000256" key="13">
    <source>
        <dbReference type="PIRSR" id="PIRSR602401-1"/>
    </source>
</evidence>
<dbReference type="InterPro" id="IPR002401">
    <property type="entry name" value="Cyt_P450_E_grp-I"/>
</dbReference>
<dbReference type="PANTHER" id="PTHR46300:SF2">
    <property type="entry name" value="CYTOCHROME P450 MONOOXYGENASE ALNH-RELATED"/>
    <property type="match status" value="1"/>
</dbReference>
<dbReference type="OrthoDB" id="2789670at2759"/>
<dbReference type="GO" id="GO:0020037">
    <property type="term" value="F:heme binding"/>
    <property type="evidence" value="ECO:0007669"/>
    <property type="project" value="InterPro"/>
</dbReference>
<protein>
    <recommendedName>
        <fullName evidence="17">Cytochrome P450</fullName>
    </recommendedName>
</protein>
<dbReference type="HOGENOM" id="CLU_001570_2_3_1"/>
<dbReference type="EMBL" id="JH930472">
    <property type="protein sequence ID" value="EKM55767.1"/>
    <property type="molecule type" value="Genomic_DNA"/>
</dbReference>
<evidence type="ECO:0000256" key="2">
    <source>
        <dbReference type="ARBA" id="ARBA00004370"/>
    </source>
</evidence>
<keyword evidence="9 14" id="KW-0560">Oxidoreductase</keyword>
<evidence type="ECO:0000256" key="3">
    <source>
        <dbReference type="ARBA" id="ARBA00005179"/>
    </source>
</evidence>
<dbReference type="GO" id="GO:0005506">
    <property type="term" value="F:iron ion binding"/>
    <property type="evidence" value="ECO:0007669"/>
    <property type="project" value="InterPro"/>
</dbReference>
<evidence type="ECO:0000256" key="6">
    <source>
        <dbReference type="ARBA" id="ARBA00022692"/>
    </source>
</evidence>
<evidence type="ECO:0000256" key="1">
    <source>
        <dbReference type="ARBA" id="ARBA00001971"/>
    </source>
</evidence>
<dbReference type="GO" id="GO:0016705">
    <property type="term" value="F:oxidoreductase activity, acting on paired donors, with incorporation or reduction of molecular oxygen"/>
    <property type="evidence" value="ECO:0007669"/>
    <property type="project" value="InterPro"/>
</dbReference>
<comment type="similarity">
    <text evidence="4 14">Belongs to the cytochrome P450 family.</text>
</comment>
<dbReference type="InterPro" id="IPR050364">
    <property type="entry name" value="Cytochrome_P450_fung"/>
</dbReference>
<evidence type="ECO:0000256" key="4">
    <source>
        <dbReference type="ARBA" id="ARBA00010617"/>
    </source>
</evidence>
<accession>K5WZ38</accession>
<dbReference type="PROSITE" id="PS00086">
    <property type="entry name" value="CYTOCHROME_P450"/>
    <property type="match status" value="1"/>
</dbReference>
<feature type="binding site" description="axial binding residue" evidence="13">
    <location>
        <position position="355"/>
    </location>
    <ligand>
        <name>heme</name>
        <dbReference type="ChEBI" id="CHEBI:30413"/>
    </ligand>
    <ligandPart>
        <name>Fe</name>
        <dbReference type="ChEBI" id="CHEBI:18248"/>
    </ligandPart>
</feature>
<evidence type="ECO:0000313" key="15">
    <source>
        <dbReference type="EMBL" id="EKM55767.1"/>
    </source>
</evidence>
<dbReference type="InterPro" id="IPR036396">
    <property type="entry name" value="Cyt_P450_sf"/>
</dbReference>
<dbReference type="RefSeq" id="XP_007396085.1">
    <property type="nucleotide sequence ID" value="XM_007396023.1"/>
</dbReference>
<keyword evidence="7 13" id="KW-0479">Metal-binding</keyword>
<evidence type="ECO:0000256" key="7">
    <source>
        <dbReference type="ARBA" id="ARBA00022723"/>
    </source>
</evidence>
<keyword evidence="5 13" id="KW-0349">Heme</keyword>
<dbReference type="InterPro" id="IPR017972">
    <property type="entry name" value="Cyt_P450_CS"/>
</dbReference>
<dbReference type="PANTHER" id="PTHR46300">
    <property type="entry name" value="P450, PUTATIVE (EUROFUNG)-RELATED-RELATED"/>
    <property type="match status" value="1"/>
</dbReference>
<sequence>MPPPNTAHQIFYDWSRRYGDVMYLEVIGKPIVVLSSEDAASDLLDKRSSIYSDRSSFPLQERLGWKDWLGLMPYGSSFRKARKTIQLFLEKNKMPECKPIIQGRAFAIFLKELLQDPTYMEQLVHCYSSTIIMDITYGYHIRSNDDAVFRDVLRLFPIFERSAQPSLLDISPLFGKLPAWFPGAWFKRFVKDPVYIVRKEMVCFSIISHLVSIVTCGTETTWHTVTLFFACMLLNPEAQRKGQEEIDSIVGNGRLPDFTDRDSLPYVECIVQETMRWHPIAPLGVPHRVQVDDTYRGMFMPGDATIISNATTMVLDERKFHDPRLFRPERFLPKPLGAGEVLSPSVIFGWGGRICPGRFLADHAVWLAIARILTVFTISKMKDENGEEIEPDRT</sequence>
<dbReference type="GO" id="GO:0016020">
    <property type="term" value="C:membrane"/>
    <property type="evidence" value="ECO:0007669"/>
    <property type="project" value="UniProtKB-SubCell"/>
</dbReference>
<dbReference type="InterPro" id="IPR001128">
    <property type="entry name" value="Cyt_P450"/>
</dbReference>
<gene>
    <name evidence="15" type="ORF">PHACADRAFT_184539</name>
</gene>
<dbReference type="GO" id="GO:0004497">
    <property type="term" value="F:monooxygenase activity"/>
    <property type="evidence" value="ECO:0007669"/>
    <property type="project" value="UniProtKB-KW"/>
</dbReference>
<dbReference type="AlphaFoldDB" id="K5WZ38"/>
<dbReference type="Gene3D" id="1.10.630.10">
    <property type="entry name" value="Cytochrome P450"/>
    <property type="match status" value="2"/>
</dbReference>
<evidence type="ECO:0000256" key="8">
    <source>
        <dbReference type="ARBA" id="ARBA00022989"/>
    </source>
</evidence>
<keyword evidence="8" id="KW-1133">Transmembrane helix</keyword>
<evidence type="ECO:0000256" key="14">
    <source>
        <dbReference type="RuleBase" id="RU000461"/>
    </source>
</evidence>
<dbReference type="Pfam" id="PF00067">
    <property type="entry name" value="p450"/>
    <property type="match status" value="2"/>
</dbReference>
<keyword evidence="10 13" id="KW-0408">Iron</keyword>
<keyword evidence="6" id="KW-0812">Transmembrane</keyword>
<evidence type="ECO:0000256" key="5">
    <source>
        <dbReference type="ARBA" id="ARBA00022617"/>
    </source>
</evidence>
<evidence type="ECO:0000313" key="16">
    <source>
        <dbReference type="Proteomes" id="UP000008370"/>
    </source>
</evidence>
<name>K5WZ38_PHACS</name>
<reference evidence="15 16" key="1">
    <citation type="journal article" date="2012" name="BMC Genomics">
        <title>Comparative genomics of the white-rot fungi, Phanerochaete carnosa and P. chrysosporium, to elucidate the genetic basis of the distinct wood types they colonize.</title>
        <authorList>
            <person name="Suzuki H."/>
            <person name="MacDonald J."/>
            <person name="Syed K."/>
            <person name="Salamov A."/>
            <person name="Hori C."/>
            <person name="Aerts A."/>
            <person name="Henrissat B."/>
            <person name="Wiebenga A."/>
            <person name="vanKuyk P.A."/>
            <person name="Barry K."/>
            <person name="Lindquist E."/>
            <person name="LaButti K."/>
            <person name="Lapidus A."/>
            <person name="Lucas S."/>
            <person name="Coutinho P."/>
            <person name="Gong Y."/>
            <person name="Samejima M."/>
            <person name="Mahadevan R."/>
            <person name="Abou-Zaid M."/>
            <person name="de Vries R.P."/>
            <person name="Igarashi K."/>
            <person name="Yadav J.S."/>
            <person name="Grigoriev I.V."/>
            <person name="Master E.R."/>
        </authorList>
    </citation>
    <scope>NUCLEOTIDE SEQUENCE [LARGE SCALE GENOMIC DNA]</scope>
    <source>
        <strain evidence="15 16">HHB-10118-sp</strain>
    </source>
</reference>
<dbReference type="KEGG" id="pco:PHACADRAFT_184539"/>
<keyword evidence="11 14" id="KW-0503">Monooxygenase</keyword>
<dbReference type="SUPFAM" id="SSF48264">
    <property type="entry name" value="Cytochrome P450"/>
    <property type="match status" value="1"/>
</dbReference>
<comment type="subcellular location">
    <subcellularLocation>
        <location evidence="2">Membrane</location>
    </subcellularLocation>
</comment>
<dbReference type="InParanoid" id="K5WZ38"/>
<evidence type="ECO:0000256" key="10">
    <source>
        <dbReference type="ARBA" id="ARBA00023004"/>
    </source>
</evidence>
<dbReference type="Proteomes" id="UP000008370">
    <property type="component" value="Unassembled WGS sequence"/>
</dbReference>
<dbReference type="GeneID" id="18910210"/>
<evidence type="ECO:0008006" key="17">
    <source>
        <dbReference type="Google" id="ProtNLM"/>
    </source>
</evidence>
<organism evidence="15 16">
    <name type="scientific">Phanerochaete carnosa (strain HHB-10118-sp)</name>
    <name type="common">White-rot fungus</name>
    <name type="synonym">Peniophora carnosa</name>
    <dbReference type="NCBI Taxonomy" id="650164"/>
    <lineage>
        <taxon>Eukaryota</taxon>
        <taxon>Fungi</taxon>
        <taxon>Dikarya</taxon>
        <taxon>Basidiomycota</taxon>
        <taxon>Agaricomycotina</taxon>
        <taxon>Agaricomycetes</taxon>
        <taxon>Polyporales</taxon>
        <taxon>Phanerochaetaceae</taxon>
        <taxon>Phanerochaete</taxon>
    </lineage>
</organism>
<evidence type="ECO:0000256" key="11">
    <source>
        <dbReference type="ARBA" id="ARBA00023033"/>
    </source>
</evidence>